<evidence type="ECO:0000256" key="8">
    <source>
        <dbReference type="HAMAP-Rule" id="MF_01430"/>
    </source>
</evidence>
<comment type="similarity">
    <text evidence="8">Belongs to the BamA family.</text>
</comment>
<evidence type="ECO:0000313" key="12">
    <source>
        <dbReference type="EMBL" id="KTD38877.1"/>
    </source>
</evidence>
<dbReference type="PANTHER" id="PTHR12815:SF23">
    <property type="entry name" value="OUTER MEMBRANE PROTEIN ASSEMBLY FACTOR BAMA"/>
    <property type="match status" value="1"/>
</dbReference>
<feature type="domain" description="POTRA" evidence="11">
    <location>
        <begin position="48"/>
        <end position="115"/>
    </location>
</feature>
<feature type="domain" description="POTRA" evidence="11">
    <location>
        <begin position="116"/>
        <end position="196"/>
    </location>
</feature>
<comment type="subunit">
    <text evidence="8">Part of the Bam complex.</text>
</comment>
<keyword evidence="10" id="KW-0175">Coiled coil</keyword>
<dbReference type="PIRSF" id="PIRSF006076">
    <property type="entry name" value="OM_assembly_OMP85"/>
    <property type="match status" value="1"/>
</dbReference>
<organism evidence="12 13">
    <name type="scientific">Legionella nautarum</name>
    <dbReference type="NCBI Taxonomy" id="45070"/>
    <lineage>
        <taxon>Bacteria</taxon>
        <taxon>Pseudomonadati</taxon>
        <taxon>Pseudomonadota</taxon>
        <taxon>Gammaproteobacteria</taxon>
        <taxon>Legionellales</taxon>
        <taxon>Legionellaceae</taxon>
        <taxon>Legionella</taxon>
    </lineage>
</organism>
<accession>A0A0W0X2T4</accession>
<dbReference type="InterPro" id="IPR039910">
    <property type="entry name" value="D15-like"/>
</dbReference>
<keyword evidence="13" id="KW-1185">Reference proteome</keyword>
<dbReference type="PROSITE" id="PS51779">
    <property type="entry name" value="POTRA"/>
    <property type="match status" value="4"/>
</dbReference>
<evidence type="ECO:0000256" key="7">
    <source>
        <dbReference type="ARBA" id="ARBA00023237"/>
    </source>
</evidence>
<evidence type="ECO:0000313" key="13">
    <source>
        <dbReference type="Proteomes" id="UP000054725"/>
    </source>
</evidence>
<evidence type="ECO:0000256" key="10">
    <source>
        <dbReference type="SAM" id="Coils"/>
    </source>
</evidence>
<dbReference type="Proteomes" id="UP000054725">
    <property type="component" value="Unassembled WGS sequence"/>
</dbReference>
<evidence type="ECO:0000259" key="11">
    <source>
        <dbReference type="PROSITE" id="PS51779"/>
    </source>
</evidence>
<evidence type="ECO:0000256" key="4">
    <source>
        <dbReference type="ARBA" id="ARBA00022729"/>
    </source>
</evidence>
<keyword evidence="5 8" id="KW-0677">Repeat</keyword>
<keyword evidence="3 8" id="KW-0812">Transmembrane</keyword>
<sequence length="789" mass="88331" precursor="true">MISFDSRNKIICAGRNIRMKKVSRKILLGICCSTMLTWSIQVSAANEFIVRDIKITGLQRVSTGTVLNYLPVQVGEEVGPASTAQIIRALYDTGFFQSVELERQGNTLIVNVVERATIGSVTVAGNKEIPSEKMKELLKQLGLVKGRVFQRSSLERLEKELKQAYNARGKYNARIETSVKNLTENRVAINAAISEGRVSRIKEIKFIGNHDFSSNELMPQMSLSTSSIFTYLTKRDQYTKAAMDASLESLRSFYLDRGYLKFKIVSSQVLLSPDKKDVFINIHIEEGPQYRFSGYSVIGKTILPKEKIDSLVQVKQGEVFSRKKVTESISAMGLALGDIGYGFPAINAEPRIDEKNKTVFITFIVEPGRHVYVRRINFHGNTKTADYVLRNVIRQNEGSLLSLHNIKESERQMRLLGYLKNVNVKTTPVPGANNQVDLDVEIEEAPSAEATASLGYGTNGPQFNAAFNQHNFMGTGRSVGVGFNASYWGKDYSFNYYNPFYTKTGVGRGINLYYQTIDPKRLKDISVYSADRFGADVSYNILLSEYSSLQLGYGYQDLRIKSVGFVEQIRNFALIHGRNFHEIRLSSGWSRNTYDQMPYPTRGWNQQANVLVALPTSARSLSYYKASYMTRFYQPLLKGFIFTALGNVGYGNTFNRDGLPFFENYYAGGIAYPGQVRGYDSYSLGPKDNNFNALGGNFLLNASAGLILPYPLSRDTIRTTIFADAGNVYASRMPTFLTGIDSGPLRYSAGLSVEWRSPFGPLAFSVAKPLNKQPFDDEQIFQFTLSSGF</sequence>
<dbReference type="NCBIfam" id="TIGR03303">
    <property type="entry name" value="OM_YaeT"/>
    <property type="match status" value="1"/>
</dbReference>
<evidence type="ECO:0000256" key="5">
    <source>
        <dbReference type="ARBA" id="ARBA00022737"/>
    </source>
</evidence>
<comment type="subcellular location">
    <subcellularLocation>
        <location evidence="8">Cell outer membrane</location>
    </subcellularLocation>
    <subcellularLocation>
        <location evidence="1">Membrane</location>
    </subcellularLocation>
</comment>
<comment type="function">
    <text evidence="8">Part of the outer membrane protein assembly complex, which is involved in assembly and insertion of beta-barrel proteins into the outer membrane.</text>
</comment>
<dbReference type="AlphaFoldDB" id="A0A0W0X2T4"/>
<feature type="signal peptide" evidence="8">
    <location>
        <begin position="1"/>
        <end position="44"/>
    </location>
</feature>
<keyword evidence="2 8" id="KW-1134">Transmembrane beta strand</keyword>
<dbReference type="GO" id="GO:0051205">
    <property type="term" value="P:protein insertion into membrane"/>
    <property type="evidence" value="ECO:0007669"/>
    <property type="project" value="UniProtKB-UniRule"/>
</dbReference>
<dbReference type="Gene3D" id="2.40.160.50">
    <property type="entry name" value="membrane protein fhac: a member of the omp85/tpsb transporter family"/>
    <property type="match status" value="1"/>
</dbReference>
<dbReference type="InterPro" id="IPR010827">
    <property type="entry name" value="BamA/TamA_POTRA"/>
</dbReference>
<dbReference type="InterPro" id="IPR000184">
    <property type="entry name" value="Bac_surfAg_D15"/>
</dbReference>
<feature type="chain" id="PRO_5008997578" description="Outer membrane protein assembly factor BamA" evidence="8">
    <location>
        <begin position="45"/>
        <end position="789"/>
    </location>
</feature>
<evidence type="ECO:0000256" key="9">
    <source>
        <dbReference type="NCBIfam" id="TIGR03303"/>
    </source>
</evidence>
<dbReference type="HAMAP" id="MF_01430">
    <property type="entry name" value="OM_assembly_BamA"/>
    <property type="match status" value="1"/>
</dbReference>
<feature type="coiled-coil region" evidence="10">
    <location>
        <begin position="147"/>
        <end position="174"/>
    </location>
</feature>
<dbReference type="PATRIC" id="fig|45070.6.peg.392"/>
<proteinExistence type="inferred from homology"/>
<dbReference type="GO" id="GO:0043165">
    <property type="term" value="P:Gram-negative-bacterium-type cell outer membrane assembly"/>
    <property type="evidence" value="ECO:0007669"/>
    <property type="project" value="UniProtKB-UniRule"/>
</dbReference>
<evidence type="ECO:0000256" key="2">
    <source>
        <dbReference type="ARBA" id="ARBA00022452"/>
    </source>
</evidence>
<dbReference type="EMBL" id="LNYO01000004">
    <property type="protein sequence ID" value="KTD38877.1"/>
    <property type="molecule type" value="Genomic_DNA"/>
</dbReference>
<evidence type="ECO:0000256" key="3">
    <source>
        <dbReference type="ARBA" id="ARBA00022692"/>
    </source>
</evidence>
<dbReference type="STRING" id="45070.Lnau_0371"/>
<reference evidence="12 13" key="1">
    <citation type="submission" date="2015-11" db="EMBL/GenBank/DDBJ databases">
        <title>Genomic analysis of 38 Legionella species identifies large and diverse effector repertoires.</title>
        <authorList>
            <person name="Burstein D."/>
            <person name="Amaro F."/>
            <person name="Zusman T."/>
            <person name="Lifshitz Z."/>
            <person name="Cohen O."/>
            <person name="Gilbert J.A."/>
            <person name="Pupko T."/>
            <person name="Shuman H.A."/>
            <person name="Segal G."/>
        </authorList>
    </citation>
    <scope>NUCLEOTIDE SEQUENCE [LARGE SCALE GENOMIC DNA]</scope>
    <source>
        <strain evidence="12 13">ATCC 49506</strain>
    </source>
</reference>
<dbReference type="Pfam" id="PF07244">
    <property type="entry name" value="POTRA"/>
    <property type="match status" value="4"/>
</dbReference>
<dbReference type="Gene3D" id="3.10.20.310">
    <property type="entry name" value="membrane protein fhac"/>
    <property type="match status" value="5"/>
</dbReference>
<keyword evidence="6 8" id="KW-0472">Membrane</keyword>
<comment type="caution">
    <text evidence="12">The sequence shown here is derived from an EMBL/GenBank/DDBJ whole genome shotgun (WGS) entry which is preliminary data.</text>
</comment>
<dbReference type="InterPro" id="IPR023707">
    <property type="entry name" value="OM_assembly_BamA"/>
</dbReference>
<gene>
    <name evidence="8" type="primary">bamA</name>
    <name evidence="12" type="ORF">Lnau_0371</name>
</gene>
<dbReference type="GO" id="GO:1990063">
    <property type="term" value="C:Bam protein complex"/>
    <property type="evidence" value="ECO:0007669"/>
    <property type="project" value="TreeGrafter"/>
</dbReference>
<dbReference type="InterPro" id="IPR034746">
    <property type="entry name" value="POTRA"/>
</dbReference>
<evidence type="ECO:0000256" key="1">
    <source>
        <dbReference type="ARBA" id="ARBA00004370"/>
    </source>
</evidence>
<protein>
    <recommendedName>
        <fullName evidence="8 9">Outer membrane protein assembly factor BamA</fullName>
    </recommendedName>
</protein>
<feature type="domain" description="POTRA" evidence="11">
    <location>
        <begin position="371"/>
        <end position="445"/>
    </location>
</feature>
<feature type="domain" description="POTRA" evidence="11">
    <location>
        <begin position="199"/>
        <end position="287"/>
    </location>
</feature>
<keyword evidence="7 8" id="KW-0998">Cell outer membrane</keyword>
<dbReference type="Pfam" id="PF01103">
    <property type="entry name" value="Omp85"/>
    <property type="match status" value="1"/>
</dbReference>
<evidence type="ECO:0000256" key="6">
    <source>
        <dbReference type="ARBA" id="ARBA00023136"/>
    </source>
</evidence>
<name>A0A0W0X2T4_9GAMM</name>
<dbReference type="PANTHER" id="PTHR12815">
    <property type="entry name" value="SORTING AND ASSEMBLY MACHINERY SAMM50 PROTEIN FAMILY MEMBER"/>
    <property type="match status" value="1"/>
</dbReference>
<keyword evidence="4 8" id="KW-0732">Signal</keyword>